<gene>
    <name evidence="7" type="ORF">LCGC14_0268170</name>
</gene>
<dbReference type="SUPFAM" id="SSF50475">
    <property type="entry name" value="FMN-binding split barrel"/>
    <property type="match status" value="1"/>
</dbReference>
<dbReference type="GO" id="GO:0010181">
    <property type="term" value="F:FMN binding"/>
    <property type="evidence" value="ECO:0007669"/>
    <property type="project" value="InterPro"/>
</dbReference>
<evidence type="ECO:0008006" key="8">
    <source>
        <dbReference type="Google" id="ProtNLM"/>
    </source>
</evidence>
<evidence type="ECO:0000256" key="1">
    <source>
        <dbReference type="ARBA" id="ARBA00001917"/>
    </source>
</evidence>
<dbReference type="Pfam" id="PF10590">
    <property type="entry name" value="PNP_phzG_C"/>
    <property type="match status" value="1"/>
</dbReference>
<comment type="caution">
    <text evidence="7">The sequence shown here is derived from an EMBL/GenBank/DDBJ whole genome shotgun (WGS) entry which is preliminary data.</text>
</comment>
<dbReference type="PANTHER" id="PTHR10851">
    <property type="entry name" value="PYRIDOXINE-5-PHOSPHATE OXIDASE"/>
    <property type="match status" value="1"/>
</dbReference>
<dbReference type="PIRSF" id="PIRSF000190">
    <property type="entry name" value="Pyd_amn-ph_oxd"/>
    <property type="match status" value="1"/>
</dbReference>
<dbReference type="GO" id="GO:0008615">
    <property type="term" value="P:pyridoxine biosynthetic process"/>
    <property type="evidence" value="ECO:0007669"/>
    <property type="project" value="InterPro"/>
</dbReference>
<dbReference type="InterPro" id="IPR000659">
    <property type="entry name" value="Pyridox_Oxase"/>
</dbReference>
<dbReference type="InterPro" id="IPR011576">
    <property type="entry name" value="Pyridox_Oxase_N"/>
</dbReference>
<dbReference type="AlphaFoldDB" id="A0A0F9X4G7"/>
<evidence type="ECO:0000259" key="5">
    <source>
        <dbReference type="Pfam" id="PF01243"/>
    </source>
</evidence>
<keyword evidence="3" id="KW-0288">FMN</keyword>
<sequence>MAKEPLTFGETPVGDDPFALFSTWLDAARESEPNDPNATALASVDEAGLPDVRILLLKGFDERGFVVYTNFESAKGEQILHSHKAAMCFHWKSLRRQVRLRGPVEIVSDDEADAYFAERPRGSQIGAWASEQSRPLDSRAVLEERVADLGEQYGDGGIPRPARWSGFRLVPIQIEFWQDGQFRLHDRAIFRRTEPGAPWTVERVYP</sequence>
<dbReference type="Pfam" id="PF01243">
    <property type="entry name" value="PNPOx_N"/>
    <property type="match status" value="1"/>
</dbReference>
<evidence type="ECO:0000313" key="7">
    <source>
        <dbReference type="EMBL" id="KKN86418.1"/>
    </source>
</evidence>
<comment type="cofactor">
    <cofactor evidence="1">
        <name>FMN</name>
        <dbReference type="ChEBI" id="CHEBI:58210"/>
    </cofactor>
</comment>
<dbReference type="InterPro" id="IPR019740">
    <property type="entry name" value="Pyridox_Oxase_CS"/>
</dbReference>
<evidence type="ECO:0000256" key="2">
    <source>
        <dbReference type="ARBA" id="ARBA00022630"/>
    </source>
</evidence>
<name>A0A0F9X4G7_9ZZZZ</name>
<dbReference type="HAMAP" id="MF_01629">
    <property type="entry name" value="PdxH"/>
    <property type="match status" value="1"/>
</dbReference>
<feature type="domain" description="Pyridoxine 5'-phosphate oxidase dimerisation C-terminal" evidence="6">
    <location>
        <begin position="164"/>
        <end position="206"/>
    </location>
</feature>
<accession>A0A0F9X4G7</accession>
<dbReference type="NCBIfam" id="NF004231">
    <property type="entry name" value="PRK05679.1"/>
    <property type="match status" value="1"/>
</dbReference>
<feature type="domain" description="Pyridoxamine 5'-phosphate oxidase N-terminal" evidence="5">
    <location>
        <begin position="31"/>
        <end position="148"/>
    </location>
</feature>
<dbReference type="GO" id="GO:0004733">
    <property type="term" value="F:pyridoxamine phosphate oxidase activity"/>
    <property type="evidence" value="ECO:0007669"/>
    <property type="project" value="InterPro"/>
</dbReference>
<dbReference type="PANTHER" id="PTHR10851:SF0">
    <property type="entry name" value="PYRIDOXINE-5'-PHOSPHATE OXIDASE"/>
    <property type="match status" value="1"/>
</dbReference>
<dbReference type="InterPro" id="IPR019576">
    <property type="entry name" value="Pyridoxamine_oxidase_dimer_C"/>
</dbReference>
<dbReference type="EMBL" id="LAZR01000147">
    <property type="protein sequence ID" value="KKN86418.1"/>
    <property type="molecule type" value="Genomic_DNA"/>
</dbReference>
<protein>
    <recommendedName>
        <fullName evidence="8">Pyridoxal 5'-phosphate synthase</fullName>
    </recommendedName>
</protein>
<evidence type="ECO:0000256" key="4">
    <source>
        <dbReference type="ARBA" id="ARBA00023002"/>
    </source>
</evidence>
<proteinExistence type="inferred from homology"/>
<organism evidence="7">
    <name type="scientific">marine sediment metagenome</name>
    <dbReference type="NCBI Taxonomy" id="412755"/>
    <lineage>
        <taxon>unclassified sequences</taxon>
        <taxon>metagenomes</taxon>
        <taxon>ecological metagenomes</taxon>
    </lineage>
</organism>
<reference evidence="7" key="1">
    <citation type="journal article" date="2015" name="Nature">
        <title>Complex archaea that bridge the gap between prokaryotes and eukaryotes.</title>
        <authorList>
            <person name="Spang A."/>
            <person name="Saw J.H."/>
            <person name="Jorgensen S.L."/>
            <person name="Zaremba-Niedzwiedzka K."/>
            <person name="Martijn J."/>
            <person name="Lind A.E."/>
            <person name="van Eijk R."/>
            <person name="Schleper C."/>
            <person name="Guy L."/>
            <person name="Ettema T.J."/>
        </authorList>
    </citation>
    <scope>NUCLEOTIDE SEQUENCE</scope>
</reference>
<dbReference type="InterPro" id="IPR012349">
    <property type="entry name" value="Split_barrel_FMN-bd"/>
</dbReference>
<evidence type="ECO:0000259" key="6">
    <source>
        <dbReference type="Pfam" id="PF10590"/>
    </source>
</evidence>
<dbReference type="NCBIfam" id="TIGR00558">
    <property type="entry name" value="pdxH"/>
    <property type="match status" value="1"/>
</dbReference>
<keyword evidence="4" id="KW-0560">Oxidoreductase</keyword>
<evidence type="ECO:0000256" key="3">
    <source>
        <dbReference type="ARBA" id="ARBA00022643"/>
    </source>
</evidence>
<keyword evidence="2" id="KW-0285">Flavoprotein</keyword>
<dbReference type="PROSITE" id="PS01064">
    <property type="entry name" value="PYRIDOX_OXIDASE"/>
    <property type="match status" value="1"/>
</dbReference>
<dbReference type="Gene3D" id="2.30.110.10">
    <property type="entry name" value="Electron Transport, Fmn-binding Protein, Chain A"/>
    <property type="match status" value="1"/>
</dbReference>